<sequence>MLEWQYGQVRPAITRRLTLLIWLDLPVRTVMWQVVRRTVVRRLRREELWNGNREPGLLTVFTDPQHVVLWAWRTRHKLGPRVVQVLSDRPDLCVIRLRNRSEVERFVAALP</sequence>
<gene>
    <name evidence="1" type="ORF">KIH74_09100</name>
</gene>
<name>A0ABS5TDB8_9ACTN</name>
<organism evidence="1 2">
    <name type="scientific">Kineosporia corallincola</name>
    <dbReference type="NCBI Taxonomy" id="2835133"/>
    <lineage>
        <taxon>Bacteria</taxon>
        <taxon>Bacillati</taxon>
        <taxon>Actinomycetota</taxon>
        <taxon>Actinomycetes</taxon>
        <taxon>Kineosporiales</taxon>
        <taxon>Kineosporiaceae</taxon>
        <taxon>Kineosporia</taxon>
    </lineage>
</organism>
<dbReference type="EMBL" id="JAHBAY010000003">
    <property type="protein sequence ID" value="MBT0769081.1"/>
    <property type="molecule type" value="Genomic_DNA"/>
</dbReference>
<protein>
    <submittedName>
        <fullName evidence="1">Uncharacterized protein</fullName>
    </submittedName>
</protein>
<proteinExistence type="predicted"/>
<comment type="caution">
    <text evidence="1">The sequence shown here is derived from an EMBL/GenBank/DDBJ whole genome shotgun (WGS) entry which is preliminary data.</text>
</comment>
<dbReference type="Proteomes" id="UP001197247">
    <property type="component" value="Unassembled WGS sequence"/>
</dbReference>
<accession>A0ABS5TDB8</accession>
<keyword evidence="2" id="KW-1185">Reference proteome</keyword>
<evidence type="ECO:0000313" key="2">
    <source>
        <dbReference type="Proteomes" id="UP001197247"/>
    </source>
</evidence>
<evidence type="ECO:0000313" key="1">
    <source>
        <dbReference type="EMBL" id="MBT0769081.1"/>
    </source>
</evidence>
<dbReference type="RefSeq" id="WP_214155370.1">
    <property type="nucleotide sequence ID" value="NZ_JAHBAY010000003.1"/>
</dbReference>
<reference evidence="1 2" key="1">
    <citation type="submission" date="2021-05" db="EMBL/GenBank/DDBJ databases">
        <title>Kineosporia and Streptomyces sp. nov. two new marine actinobacteria isolated from Coral.</title>
        <authorList>
            <person name="Buangrab K."/>
            <person name="Sutthacheep M."/>
            <person name="Yeemin T."/>
            <person name="Harunari E."/>
            <person name="Igarashi Y."/>
            <person name="Kanchanasin P."/>
            <person name="Tanasupawat S."/>
            <person name="Phongsopitanun W."/>
        </authorList>
    </citation>
    <scope>NUCLEOTIDE SEQUENCE [LARGE SCALE GENOMIC DNA]</scope>
    <source>
        <strain evidence="1 2">J2-2</strain>
    </source>
</reference>